<proteinExistence type="predicted"/>
<dbReference type="Proteomes" id="UP000250915">
    <property type="component" value="Unassembled WGS sequence"/>
</dbReference>
<feature type="compositionally biased region" description="Basic and acidic residues" evidence="2">
    <location>
        <begin position="171"/>
        <end position="189"/>
    </location>
</feature>
<keyword evidence="1" id="KW-0597">Phosphoprotein</keyword>
<dbReference type="Pfam" id="PF00498">
    <property type="entry name" value="FHA"/>
    <property type="match status" value="1"/>
</dbReference>
<dbReference type="SMART" id="SM00240">
    <property type="entry name" value="FHA"/>
    <property type="match status" value="1"/>
</dbReference>
<feature type="compositionally biased region" description="Gly residues" evidence="2">
    <location>
        <begin position="355"/>
        <end position="370"/>
    </location>
</feature>
<dbReference type="Gene3D" id="3.30.2320.60">
    <property type="entry name" value="FhaA, phosphopeptide-binding domain (DUF3662)"/>
    <property type="match status" value="1"/>
</dbReference>
<evidence type="ECO:0000313" key="4">
    <source>
        <dbReference type="EMBL" id="RAV13358.1"/>
    </source>
</evidence>
<dbReference type="SUPFAM" id="SSF49879">
    <property type="entry name" value="SMAD/FHA domain"/>
    <property type="match status" value="1"/>
</dbReference>
<dbReference type="PANTHER" id="PTHR23308">
    <property type="entry name" value="NUCLEAR INHIBITOR OF PROTEIN PHOSPHATASE-1"/>
    <property type="match status" value="1"/>
</dbReference>
<gene>
    <name evidence="4" type="ORF">DQP57_07755</name>
</gene>
<feature type="domain" description="FHA" evidence="3">
    <location>
        <begin position="473"/>
        <end position="522"/>
    </location>
</feature>
<sequence length="545" mass="58794">MGSQRGLVARIERKLEATVDNAFARVFGGSVVPQEVEALLCREARDGVQQLHGNRLLAPNEYIITLGMHDFEKVSADPDLTSSAFARYLADYIHEQGWQTYGEVVVRFEQSTNLHTGQYRARGAVNPDVQPRPTVDDPVRPQSNNAFGEERGVAAMTDNSGYRGAQGPGRPGDEYYDDRYGRPQDEARGGPDQQGAPDQRGGYPPEQGGYPPQQGYPPPRHPDQGAYPEQGGYPEQGHGGYPPAQGYQEQRGYPDQQGQGGYPPQQGYQDQRGYPEQGQGGYPQSYEQRPPAPGGYGGQGYDQGYRQGGGYGPPGGQQGGGQQGYGGYGDYGRGPARQDEGGYAPPEQRPAYPEQGGGYDQGYQQGGGYGRQDYGSGEYTQYSEHAQGGTYGGQAGGYPEAASPEYEYGQQAEYGQPADYGQQADYGQPADYGQQAGGYGGYGQGGYGAGGTTITLQLDDGSGRTYQLREGSNIVGRGQDAQFRLPDTGVSRRHLEIRWDGQVALLSDLNSTNGTTVNNAPIQEWQLADGDVIRLGHSEIIVRIH</sequence>
<accession>A0A329M0W0</accession>
<dbReference type="Pfam" id="PF12401">
    <property type="entry name" value="FhaA_N"/>
    <property type="match status" value="1"/>
</dbReference>
<protein>
    <recommendedName>
        <fullName evidence="3">FHA domain-containing protein</fullName>
    </recommendedName>
</protein>
<dbReference type="InterPro" id="IPR042287">
    <property type="entry name" value="FhaA_N_sf"/>
</dbReference>
<dbReference type="InterPro" id="IPR050923">
    <property type="entry name" value="Cell_Proc_Reg/RNA_Proc"/>
</dbReference>
<evidence type="ECO:0000313" key="5">
    <source>
        <dbReference type="Proteomes" id="UP000250915"/>
    </source>
</evidence>
<evidence type="ECO:0000259" key="3">
    <source>
        <dbReference type="PROSITE" id="PS50006"/>
    </source>
</evidence>
<feature type="compositionally biased region" description="Low complexity" evidence="2">
    <location>
        <begin position="201"/>
        <end position="213"/>
    </location>
</feature>
<feature type="region of interest" description="Disordered" evidence="2">
    <location>
        <begin position="118"/>
        <end position="377"/>
    </location>
</feature>
<dbReference type="EMBL" id="QMEV01000011">
    <property type="protein sequence ID" value="RAV13358.1"/>
    <property type="molecule type" value="Genomic_DNA"/>
</dbReference>
<feature type="region of interest" description="Disordered" evidence="2">
    <location>
        <begin position="383"/>
        <end position="402"/>
    </location>
</feature>
<dbReference type="PROSITE" id="PS50006">
    <property type="entry name" value="FHA_DOMAIN"/>
    <property type="match status" value="1"/>
</dbReference>
<dbReference type="Gene3D" id="2.60.200.20">
    <property type="match status" value="1"/>
</dbReference>
<feature type="compositionally biased region" description="Gly residues" evidence="2">
    <location>
        <begin position="294"/>
        <end position="332"/>
    </location>
</feature>
<dbReference type="InterPro" id="IPR000253">
    <property type="entry name" value="FHA_dom"/>
</dbReference>
<feature type="compositionally biased region" description="Low complexity" evidence="2">
    <location>
        <begin position="250"/>
        <end position="288"/>
    </location>
</feature>
<organism evidence="4 5">
    <name type="scientific">Mycobacterium colombiense</name>
    <dbReference type="NCBI Taxonomy" id="339268"/>
    <lineage>
        <taxon>Bacteria</taxon>
        <taxon>Bacillati</taxon>
        <taxon>Actinomycetota</taxon>
        <taxon>Actinomycetes</taxon>
        <taxon>Mycobacteriales</taxon>
        <taxon>Mycobacteriaceae</taxon>
        <taxon>Mycobacterium</taxon>
        <taxon>Mycobacterium avium complex (MAC)</taxon>
    </lineage>
</organism>
<comment type="caution">
    <text evidence="4">The sequence shown here is derived from an EMBL/GenBank/DDBJ whole genome shotgun (WGS) entry which is preliminary data.</text>
</comment>
<dbReference type="InterPro" id="IPR008984">
    <property type="entry name" value="SMAD_FHA_dom_sf"/>
</dbReference>
<reference evidence="4 5" key="1">
    <citation type="submission" date="2018-06" db="EMBL/GenBank/DDBJ databases">
        <title>NTM in soil in Japan.</title>
        <authorList>
            <person name="Ohya K."/>
        </authorList>
    </citation>
    <scope>NUCLEOTIDE SEQUENCE [LARGE SCALE GENOMIC DNA]</scope>
    <source>
        <strain evidence="4 5">GF28</strain>
    </source>
</reference>
<name>A0A329M0W0_9MYCO</name>
<dbReference type="InterPro" id="IPR022128">
    <property type="entry name" value="FhaA_N"/>
</dbReference>
<dbReference type="CDD" id="cd22668">
    <property type="entry name" value="FHA_FhaA-like"/>
    <property type="match status" value="1"/>
</dbReference>
<evidence type="ECO:0000256" key="2">
    <source>
        <dbReference type="SAM" id="MobiDB-lite"/>
    </source>
</evidence>
<dbReference type="AlphaFoldDB" id="A0A329M0W0"/>
<dbReference type="RefSeq" id="WP_112632428.1">
    <property type="nucleotide sequence ID" value="NZ_QMEV01000011.1"/>
</dbReference>
<evidence type="ECO:0000256" key="1">
    <source>
        <dbReference type="ARBA" id="ARBA00022553"/>
    </source>
</evidence>
<dbReference type="OrthoDB" id="151099at2"/>
<dbReference type="FunFam" id="2.60.200.20:FF:000013">
    <property type="entry name" value="FHA domain-containing protein FhaA"/>
    <property type="match status" value="1"/>
</dbReference>